<keyword evidence="3" id="KW-1185">Reference proteome</keyword>
<name>A0A1G4TF42_9CAUL</name>
<reference evidence="3" key="1">
    <citation type="submission" date="2016-10" db="EMBL/GenBank/DDBJ databases">
        <authorList>
            <person name="Varghese N."/>
            <person name="Submissions S."/>
        </authorList>
    </citation>
    <scope>NUCLEOTIDE SEQUENCE [LARGE SCALE GENOMIC DNA]</scope>
    <source>
        <strain evidence="3">CGMCC 1.3431</strain>
    </source>
</reference>
<evidence type="ECO:0000256" key="1">
    <source>
        <dbReference type="SAM" id="Phobius"/>
    </source>
</evidence>
<gene>
    <name evidence="2" type="ORF">SAMN02927928_3481</name>
</gene>
<dbReference type="EMBL" id="FMTS01000008">
    <property type="protein sequence ID" value="SCW79992.1"/>
    <property type="molecule type" value="Genomic_DNA"/>
</dbReference>
<sequence>MSKVPVSKPHSAAAWWRLLAVFVFAAVPAVSLPLFISHLYAVRPHVTDAPGGFVLPHYRNGVTWYFAHSDEMLIRGLSFWLLAAVILLLFVGGQMIRRRLKQWLKPPVTEADDKTAGAR</sequence>
<dbReference type="Proteomes" id="UP000199150">
    <property type="component" value="Unassembled WGS sequence"/>
</dbReference>
<keyword evidence="1" id="KW-0812">Transmembrane</keyword>
<dbReference type="STRING" id="260084.SAMN02927928_3481"/>
<evidence type="ECO:0000313" key="3">
    <source>
        <dbReference type="Proteomes" id="UP000199150"/>
    </source>
</evidence>
<proteinExistence type="predicted"/>
<dbReference type="AlphaFoldDB" id="A0A1G4TF42"/>
<keyword evidence="1" id="KW-0472">Membrane</keyword>
<protein>
    <submittedName>
        <fullName evidence="2">Uncharacterized protein</fullName>
    </submittedName>
</protein>
<feature type="transmembrane region" description="Helical" evidence="1">
    <location>
        <begin position="72"/>
        <end position="91"/>
    </location>
</feature>
<dbReference type="RefSeq" id="WP_090650413.1">
    <property type="nucleotide sequence ID" value="NZ_CBCRYE010000002.1"/>
</dbReference>
<organism evidence="2 3">
    <name type="scientific">Asticcacaulis taihuensis</name>
    <dbReference type="NCBI Taxonomy" id="260084"/>
    <lineage>
        <taxon>Bacteria</taxon>
        <taxon>Pseudomonadati</taxon>
        <taxon>Pseudomonadota</taxon>
        <taxon>Alphaproteobacteria</taxon>
        <taxon>Caulobacterales</taxon>
        <taxon>Caulobacteraceae</taxon>
        <taxon>Asticcacaulis</taxon>
    </lineage>
</organism>
<evidence type="ECO:0000313" key="2">
    <source>
        <dbReference type="EMBL" id="SCW79992.1"/>
    </source>
</evidence>
<dbReference type="OrthoDB" id="9917993at2"/>
<keyword evidence="1" id="KW-1133">Transmembrane helix</keyword>
<accession>A0A1G4TF42</accession>
<feature type="transmembrane region" description="Helical" evidence="1">
    <location>
        <begin position="12"/>
        <end position="36"/>
    </location>
</feature>